<dbReference type="STRING" id="667725.A0A0L0G0E8"/>
<evidence type="ECO:0000256" key="6">
    <source>
        <dbReference type="ARBA" id="ARBA00023128"/>
    </source>
</evidence>
<name>A0A0L0G0E8_9EUKA</name>
<keyword evidence="7" id="KW-0472">Membrane</keyword>
<keyword evidence="3" id="KW-0677">Repeat</keyword>
<dbReference type="GeneID" id="25905912"/>
<comment type="subcellular location">
    <subcellularLocation>
        <location evidence="1">Mitochondrion outer membrane</location>
        <topology evidence="1">Multi-pass membrane protein</topology>
    </subcellularLocation>
</comment>
<keyword evidence="4" id="KW-1000">Mitochondrion outer membrane</keyword>
<evidence type="ECO:0000313" key="10">
    <source>
        <dbReference type="Proteomes" id="UP000054560"/>
    </source>
</evidence>
<evidence type="ECO:0000256" key="8">
    <source>
        <dbReference type="SAM" id="MobiDB-lite"/>
    </source>
</evidence>
<evidence type="ECO:0000313" key="9">
    <source>
        <dbReference type="EMBL" id="KNC82316.1"/>
    </source>
</evidence>
<feature type="region of interest" description="Disordered" evidence="8">
    <location>
        <begin position="23"/>
        <end position="95"/>
    </location>
</feature>
<dbReference type="eggNOG" id="KOG2745">
    <property type="taxonomic scope" value="Eukaryota"/>
</dbReference>
<proteinExistence type="predicted"/>
<dbReference type="RefSeq" id="XP_014156218.1">
    <property type="nucleotide sequence ID" value="XM_014300743.1"/>
</dbReference>
<reference evidence="9 10" key="1">
    <citation type="submission" date="2011-02" db="EMBL/GenBank/DDBJ databases">
        <title>The Genome Sequence of Sphaeroforma arctica JP610.</title>
        <authorList>
            <consortium name="The Broad Institute Genome Sequencing Platform"/>
            <person name="Russ C."/>
            <person name="Cuomo C."/>
            <person name="Young S.K."/>
            <person name="Zeng Q."/>
            <person name="Gargeya S."/>
            <person name="Alvarado L."/>
            <person name="Berlin A."/>
            <person name="Chapman S.B."/>
            <person name="Chen Z."/>
            <person name="Freedman E."/>
            <person name="Gellesch M."/>
            <person name="Goldberg J."/>
            <person name="Griggs A."/>
            <person name="Gujja S."/>
            <person name="Heilman E."/>
            <person name="Heiman D."/>
            <person name="Howarth C."/>
            <person name="Mehta T."/>
            <person name="Neiman D."/>
            <person name="Pearson M."/>
            <person name="Roberts A."/>
            <person name="Saif S."/>
            <person name="Shea T."/>
            <person name="Shenoy N."/>
            <person name="Sisk P."/>
            <person name="Stolte C."/>
            <person name="Sykes S."/>
            <person name="White J."/>
            <person name="Yandava C."/>
            <person name="Burger G."/>
            <person name="Gray M.W."/>
            <person name="Holland P.W.H."/>
            <person name="King N."/>
            <person name="Lang F.B.F."/>
            <person name="Roger A.J."/>
            <person name="Ruiz-Trillo I."/>
            <person name="Haas B."/>
            <person name="Nusbaum C."/>
            <person name="Birren B."/>
        </authorList>
    </citation>
    <scope>NUCLEOTIDE SEQUENCE [LARGE SCALE GENOMIC DNA]</scope>
    <source>
        <strain evidence="9 10">JP610</strain>
    </source>
</reference>
<keyword evidence="5" id="KW-1133">Transmembrane helix</keyword>
<dbReference type="PANTHER" id="PTHR10780">
    <property type="entry name" value="MITOCHONDRIAL CARRIER HOMOLOG"/>
    <property type="match status" value="1"/>
</dbReference>
<feature type="compositionally biased region" description="Low complexity" evidence="8">
    <location>
        <begin position="23"/>
        <end position="37"/>
    </location>
</feature>
<dbReference type="Gene3D" id="1.50.40.10">
    <property type="entry name" value="Mitochondrial carrier domain"/>
    <property type="match status" value="1"/>
</dbReference>
<dbReference type="EMBL" id="KQ241938">
    <property type="protein sequence ID" value="KNC82316.1"/>
    <property type="molecule type" value="Genomic_DNA"/>
</dbReference>
<dbReference type="SUPFAM" id="SSF103506">
    <property type="entry name" value="Mitochondrial carrier"/>
    <property type="match status" value="1"/>
</dbReference>
<organism evidence="9 10">
    <name type="scientific">Sphaeroforma arctica JP610</name>
    <dbReference type="NCBI Taxonomy" id="667725"/>
    <lineage>
        <taxon>Eukaryota</taxon>
        <taxon>Ichthyosporea</taxon>
        <taxon>Ichthyophonida</taxon>
        <taxon>Sphaeroforma</taxon>
    </lineage>
</organism>
<dbReference type="AlphaFoldDB" id="A0A0L0G0E8"/>
<keyword evidence="10" id="KW-1185">Reference proteome</keyword>
<gene>
    <name evidence="9" type="ORF">SARC_05408</name>
</gene>
<protein>
    <recommendedName>
        <fullName evidence="11">Mitochondrial carrier</fullName>
    </recommendedName>
</protein>
<evidence type="ECO:0008006" key="11">
    <source>
        <dbReference type="Google" id="ProtNLM"/>
    </source>
</evidence>
<evidence type="ECO:0000256" key="1">
    <source>
        <dbReference type="ARBA" id="ARBA00004374"/>
    </source>
</evidence>
<dbReference type="InterPro" id="IPR023395">
    <property type="entry name" value="MCP_dom_sf"/>
</dbReference>
<dbReference type="OrthoDB" id="10253709at2759"/>
<dbReference type="Proteomes" id="UP000054560">
    <property type="component" value="Unassembled WGS sequence"/>
</dbReference>
<keyword evidence="6" id="KW-0496">Mitochondrion</keyword>
<dbReference type="PANTHER" id="PTHR10780:SF18">
    <property type="entry name" value="LD43650P"/>
    <property type="match status" value="1"/>
</dbReference>
<accession>A0A0L0G0E8</accession>
<evidence type="ECO:0000256" key="4">
    <source>
        <dbReference type="ARBA" id="ARBA00022787"/>
    </source>
</evidence>
<evidence type="ECO:0000256" key="5">
    <source>
        <dbReference type="ARBA" id="ARBA00022989"/>
    </source>
</evidence>
<evidence type="ECO:0000256" key="2">
    <source>
        <dbReference type="ARBA" id="ARBA00022692"/>
    </source>
</evidence>
<sequence length="470" mass="51192">MASPPDTTAAPDVPVAADFPVVADGPAAVNPPSAANSMNYKEAVVEGDDTMLDSDANQNDNKTGGDDHTADGTQNDDTTPAEYTANDSSDDEVTEVEEKEVLSLLNFSFVGTLLPLIATLPFEVVRTLIQLGHEPVPPVPKVKGVSLLGTRKLAMYLPNGFTYWRHLKADIGWKALYRPLSSKLFALMAEQSAREHVRTHLSSHIGMDLNATLTDEQLAFDKKSLNSYLKGCAVEATAATVATVASFPFAVTFERCVTELIFENVSSYSNPFAIWRVVTDSSLQDLAEALKPRIAYAVLYALSAYTLRQLVVRLVPHTPAEAEEWGKKILGDIQKQSDSVDAADGYVAEKESATISTDSDDEDEEFGIDNIDLGYVASTPVGQLFCISIPMRQVQLFLYPLLHVSTRLAVASSTSLYDRNKKVLGDTMGPGASLQRYPSWYDCYAYIASLGVHHLSNGYSLLYDRKIANA</sequence>
<evidence type="ECO:0000256" key="7">
    <source>
        <dbReference type="ARBA" id="ARBA00023136"/>
    </source>
</evidence>
<keyword evidence="2" id="KW-0812">Transmembrane</keyword>
<dbReference type="GO" id="GO:0005741">
    <property type="term" value="C:mitochondrial outer membrane"/>
    <property type="evidence" value="ECO:0007669"/>
    <property type="project" value="UniProtKB-SubCell"/>
</dbReference>
<evidence type="ECO:0000256" key="3">
    <source>
        <dbReference type="ARBA" id="ARBA00022737"/>
    </source>
</evidence>